<feature type="domain" description="Cation/H+ exchanger transmembrane" evidence="7">
    <location>
        <begin position="86"/>
        <end position="472"/>
    </location>
</feature>
<dbReference type="RefSeq" id="XP_014251822.1">
    <property type="nucleotide sequence ID" value="XM_014396336.2"/>
</dbReference>
<dbReference type="GO" id="GO:1902600">
    <property type="term" value="P:proton transmembrane transport"/>
    <property type="evidence" value="ECO:0007669"/>
    <property type="project" value="InterPro"/>
</dbReference>
<protein>
    <recommendedName>
        <fullName evidence="7">Cation/H+ exchanger transmembrane domain-containing protein</fullName>
    </recommendedName>
</protein>
<evidence type="ECO:0000256" key="4">
    <source>
        <dbReference type="ARBA" id="ARBA00022989"/>
    </source>
</evidence>
<dbReference type="InterPro" id="IPR006153">
    <property type="entry name" value="Cation/H_exchanger_TM"/>
</dbReference>
<evidence type="ECO:0000256" key="3">
    <source>
        <dbReference type="ARBA" id="ARBA00022692"/>
    </source>
</evidence>
<evidence type="ECO:0000313" key="9">
    <source>
        <dbReference type="Proteomes" id="UP000494040"/>
    </source>
</evidence>
<feature type="transmembrane region" description="Helical" evidence="6">
    <location>
        <begin position="78"/>
        <end position="97"/>
    </location>
</feature>
<evidence type="ECO:0000256" key="1">
    <source>
        <dbReference type="ARBA" id="ARBA00004141"/>
    </source>
</evidence>
<feature type="transmembrane region" description="Helical" evidence="6">
    <location>
        <begin position="295"/>
        <end position="314"/>
    </location>
</feature>
<dbReference type="PANTHER" id="PTHR31102:SF1">
    <property type="entry name" value="CATION_H+ EXCHANGER DOMAIN-CONTAINING PROTEIN"/>
    <property type="match status" value="1"/>
</dbReference>
<evidence type="ECO:0000256" key="2">
    <source>
        <dbReference type="ARBA" id="ARBA00007367"/>
    </source>
</evidence>
<organism evidence="8 9">
    <name type="scientific">Cimex lectularius</name>
    <name type="common">Bed bug</name>
    <name type="synonym">Acanthia lectularia</name>
    <dbReference type="NCBI Taxonomy" id="79782"/>
    <lineage>
        <taxon>Eukaryota</taxon>
        <taxon>Metazoa</taxon>
        <taxon>Ecdysozoa</taxon>
        <taxon>Arthropoda</taxon>
        <taxon>Hexapoda</taxon>
        <taxon>Insecta</taxon>
        <taxon>Pterygota</taxon>
        <taxon>Neoptera</taxon>
        <taxon>Paraneoptera</taxon>
        <taxon>Hemiptera</taxon>
        <taxon>Heteroptera</taxon>
        <taxon>Panheteroptera</taxon>
        <taxon>Cimicomorpha</taxon>
        <taxon>Cimicidae</taxon>
        <taxon>Cimex</taxon>
    </lineage>
</organism>
<evidence type="ECO:0000313" key="8">
    <source>
        <dbReference type="EnsemblMetazoa" id="XP_014251822.1"/>
    </source>
</evidence>
<name>A0A8I6RUH4_CIMLE</name>
<feature type="transmembrane region" description="Helical" evidence="6">
    <location>
        <begin position="265"/>
        <end position="283"/>
    </location>
</feature>
<comment type="subcellular location">
    <subcellularLocation>
        <location evidence="1">Membrane</location>
        <topology evidence="1">Multi-pass membrane protein</topology>
    </subcellularLocation>
</comment>
<feature type="transmembrane region" description="Helical" evidence="6">
    <location>
        <begin position="349"/>
        <end position="367"/>
    </location>
</feature>
<comment type="similarity">
    <text evidence="2">Belongs to the monovalent cation:proton antiporter 1 (CPA1) transporter (TC 2.A.36) family.</text>
</comment>
<proteinExistence type="inferred from homology"/>
<dbReference type="GO" id="GO:0015297">
    <property type="term" value="F:antiporter activity"/>
    <property type="evidence" value="ECO:0007669"/>
    <property type="project" value="InterPro"/>
</dbReference>
<keyword evidence="3 6" id="KW-0812">Transmembrane</keyword>
<feature type="transmembrane region" description="Helical" evidence="6">
    <location>
        <begin position="379"/>
        <end position="402"/>
    </location>
</feature>
<dbReference type="GeneID" id="106667982"/>
<dbReference type="KEGG" id="clec:106667982"/>
<feature type="transmembrane region" description="Helical" evidence="6">
    <location>
        <begin position="162"/>
        <end position="182"/>
    </location>
</feature>
<feature type="transmembrane region" description="Helical" evidence="6">
    <location>
        <begin position="449"/>
        <end position="480"/>
    </location>
</feature>
<accession>A0A8I6RUH4</accession>
<dbReference type="OrthoDB" id="423807at2759"/>
<dbReference type="Pfam" id="PF00999">
    <property type="entry name" value="Na_H_Exchanger"/>
    <property type="match status" value="1"/>
</dbReference>
<dbReference type="Gene3D" id="1.20.1530.20">
    <property type="match status" value="1"/>
</dbReference>
<feature type="transmembrane region" description="Helical" evidence="6">
    <location>
        <begin position="46"/>
        <end position="66"/>
    </location>
</feature>
<evidence type="ECO:0000256" key="6">
    <source>
        <dbReference type="SAM" id="Phobius"/>
    </source>
</evidence>
<feature type="transmembrane region" description="Helical" evidence="6">
    <location>
        <begin position="117"/>
        <end position="141"/>
    </location>
</feature>
<reference evidence="8" key="1">
    <citation type="submission" date="2022-01" db="UniProtKB">
        <authorList>
            <consortium name="EnsemblMetazoa"/>
        </authorList>
    </citation>
    <scope>IDENTIFICATION</scope>
</reference>
<feature type="transmembrane region" description="Helical" evidence="6">
    <location>
        <begin position="188"/>
        <end position="211"/>
    </location>
</feature>
<dbReference type="AlphaFoldDB" id="A0A8I6RUH4"/>
<dbReference type="GO" id="GO:0016020">
    <property type="term" value="C:membrane"/>
    <property type="evidence" value="ECO:0007669"/>
    <property type="project" value="UniProtKB-SubCell"/>
</dbReference>
<evidence type="ECO:0000256" key="5">
    <source>
        <dbReference type="ARBA" id="ARBA00023136"/>
    </source>
</evidence>
<keyword evidence="5 6" id="KW-0472">Membrane</keyword>
<keyword evidence="9" id="KW-1185">Reference proteome</keyword>
<dbReference type="OMA" id="WAIPTFA"/>
<keyword evidence="4 6" id="KW-1133">Transmembrane helix</keyword>
<dbReference type="Proteomes" id="UP000494040">
    <property type="component" value="Unassembled WGS sequence"/>
</dbReference>
<sequence length="491" mass="53208">MDQEYIHEAISMSIGDNEDEKGSETKRTNWLARQLSKQFNLPDHPVVQFITYVLIGFLIWTLLFLLLHDEVLLNGGLFNLLSLFVLAFAVGFAVSFAKLPPLLGMLITGIVLRAIGFFHVSGIYVQVVIVLRNIALTVILIKAGLGLDAPALMKLKFTVLKLGIFPCAGEAVATGILSYYFLGFPWLWAFLLGFLLSPISPAVVVPTLLNLKERGYGNDKGISTLVIAASSLDDIFSISIFGLLLSSIFSIGSLTMALIRGPLELLTGLVFGVVWGFVCSGFPHRDDDCLVLKRSLLIGLGGVVFILGSTYLNYPGAGPLACITAAFVTNISWQMQGWGFDKPNPVAQVYSQLWVMVQPVLFGLIGAEIDVNTLQLTQVINSIAIVIAALAFRIAVCFLSLIGGSLNWKEMLFVNLAWLPKATVQAAFSPQPLDYLRITNSTDKQAYDIAHLVLTMAIVAIIITAPIGAIAISLTGPYLLNKTEKPTKSAG</sequence>
<dbReference type="InterPro" id="IPR051843">
    <property type="entry name" value="CPA1_transporter"/>
</dbReference>
<evidence type="ECO:0000259" key="7">
    <source>
        <dbReference type="Pfam" id="PF00999"/>
    </source>
</evidence>
<feature type="transmembrane region" description="Helical" evidence="6">
    <location>
        <begin position="232"/>
        <end position="259"/>
    </location>
</feature>
<dbReference type="EnsemblMetazoa" id="XM_014396336.2">
    <property type="protein sequence ID" value="XP_014251822.1"/>
    <property type="gene ID" value="LOC106667982"/>
</dbReference>
<dbReference type="PANTHER" id="PTHR31102">
    <property type="match status" value="1"/>
</dbReference>
<dbReference type="InterPro" id="IPR038770">
    <property type="entry name" value="Na+/solute_symporter_sf"/>
</dbReference>